<proteinExistence type="predicted"/>
<dbReference type="SUPFAM" id="SSF53955">
    <property type="entry name" value="Lysozyme-like"/>
    <property type="match status" value="1"/>
</dbReference>
<gene>
    <name evidence="5" type="ORF">E2605_16765</name>
</gene>
<evidence type="ECO:0000256" key="2">
    <source>
        <dbReference type="ARBA" id="ARBA00022729"/>
    </source>
</evidence>
<evidence type="ECO:0000259" key="4">
    <source>
        <dbReference type="SMART" id="SM00062"/>
    </source>
</evidence>
<name>A0A4Y8KVR5_9BACT</name>
<organism evidence="5 6">
    <name type="scientific">Dysgonomonas capnocytophagoides</name>
    <dbReference type="NCBI Taxonomy" id="45254"/>
    <lineage>
        <taxon>Bacteria</taxon>
        <taxon>Pseudomonadati</taxon>
        <taxon>Bacteroidota</taxon>
        <taxon>Bacteroidia</taxon>
        <taxon>Bacteroidales</taxon>
        <taxon>Dysgonomonadaceae</taxon>
        <taxon>Dysgonomonas</taxon>
    </lineage>
</organism>
<evidence type="ECO:0000256" key="3">
    <source>
        <dbReference type="ARBA" id="ARBA00023237"/>
    </source>
</evidence>
<evidence type="ECO:0000313" key="5">
    <source>
        <dbReference type="EMBL" id="TFD93800.1"/>
    </source>
</evidence>
<dbReference type="PANTHER" id="PTHR35936">
    <property type="entry name" value="MEMBRANE-BOUND LYTIC MUREIN TRANSGLYCOSYLASE F"/>
    <property type="match status" value="1"/>
</dbReference>
<comment type="caution">
    <text evidence="5">The sequence shown here is derived from an EMBL/GenBank/DDBJ whole genome shotgun (WGS) entry which is preliminary data.</text>
</comment>
<keyword evidence="3" id="KW-0998">Cell outer membrane</keyword>
<dbReference type="AlphaFoldDB" id="A0A4Y8KVR5"/>
<dbReference type="InterPro" id="IPR001638">
    <property type="entry name" value="Solute-binding_3/MltF_N"/>
</dbReference>
<dbReference type="InterPro" id="IPR008258">
    <property type="entry name" value="Transglycosylase_SLT_dom_1"/>
</dbReference>
<keyword evidence="6" id="KW-1185">Reference proteome</keyword>
<protein>
    <submittedName>
        <fullName evidence="5">Lytic transglycosylase F</fullName>
    </submittedName>
</protein>
<dbReference type="SMART" id="SM00062">
    <property type="entry name" value="PBPb"/>
    <property type="match status" value="1"/>
</dbReference>
<dbReference type="Gene3D" id="3.40.190.10">
    <property type="entry name" value="Periplasmic binding protein-like II"/>
    <property type="match status" value="2"/>
</dbReference>
<dbReference type="Pfam" id="PF00497">
    <property type="entry name" value="SBP_bac_3"/>
    <property type="match status" value="1"/>
</dbReference>
<dbReference type="PROSITE" id="PS51257">
    <property type="entry name" value="PROKAR_LIPOPROTEIN"/>
    <property type="match status" value="1"/>
</dbReference>
<dbReference type="CDD" id="cd01009">
    <property type="entry name" value="PBP2_YfhD_N"/>
    <property type="match status" value="1"/>
</dbReference>
<dbReference type="STRING" id="1121485.GCA_000426485_02800"/>
<comment type="subcellular location">
    <subcellularLocation>
        <location evidence="1">Cell outer membrane</location>
        <topology evidence="1">Peripheral membrane protein</topology>
    </subcellularLocation>
</comment>
<dbReference type="PANTHER" id="PTHR35936:SF32">
    <property type="entry name" value="MEMBRANE-BOUND LYTIC MUREIN TRANSGLYCOSYLASE F"/>
    <property type="match status" value="1"/>
</dbReference>
<keyword evidence="2" id="KW-0732">Signal</keyword>
<dbReference type="GO" id="GO:0009279">
    <property type="term" value="C:cell outer membrane"/>
    <property type="evidence" value="ECO:0007669"/>
    <property type="project" value="UniProtKB-SubCell"/>
</dbReference>
<dbReference type="EMBL" id="SOML01000012">
    <property type="protein sequence ID" value="TFD93800.1"/>
    <property type="molecule type" value="Genomic_DNA"/>
</dbReference>
<feature type="domain" description="Solute-binding protein family 3/N-terminal" evidence="4">
    <location>
        <begin position="35"/>
        <end position="263"/>
    </location>
</feature>
<reference evidence="5 6" key="1">
    <citation type="submission" date="2019-03" db="EMBL/GenBank/DDBJ databases">
        <title>San Antonio Military Medical Center submission to MRSN (WRAIR), pending publication.</title>
        <authorList>
            <person name="Blyth D.M."/>
            <person name="Mccarthy S.L."/>
            <person name="Schall S.E."/>
            <person name="Stam J.A."/>
            <person name="Ong A.C."/>
            <person name="Mcgann P.T."/>
        </authorList>
    </citation>
    <scope>NUCLEOTIDE SEQUENCE [LARGE SCALE GENOMIC DNA]</scope>
    <source>
        <strain evidence="5 6">MRSN571793</strain>
    </source>
</reference>
<dbReference type="CDD" id="cd13403">
    <property type="entry name" value="MLTF-like"/>
    <property type="match status" value="1"/>
</dbReference>
<dbReference type="Gene3D" id="1.10.530.10">
    <property type="match status" value="1"/>
</dbReference>
<evidence type="ECO:0000313" key="6">
    <source>
        <dbReference type="Proteomes" id="UP000297861"/>
    </source>
</evidence>
<dbReference type="InterPro" id="IPR023346">
    <property type="entry name" value="Lysozyme-like_dom_sf"/>
</dbReference>
<evidence type="ECO:0000256" key="1">
    <source>
        <dbReference type="ARBA" id="ARBA00004339"/>
    </source>
</evidence>
<sequence length="465" mass="52566">MSKLPILAVILIMLGACAEKKKQAYDFQQIKEKGELTIITMSSSTSYFIYKDEAMGYDYDLAKEFCDRHGLKLKVKVAENSTKLLEMLEQGEGDLIAGAVPVQSSLKDSIIYCGLEQVSHQVLVQRTGVRDSMITDVTQLIGKEVYVKHNTKYHQRLQNLDMELGNGIIIKDVEKDTITVEDLIGMVAQHEIDYTVADEYIAKLNKTYYRNIDISLPLSFEQRSSWAVRKDAPQLADSLNVWFAQNSRKPIYKDILKKYFELSKMPDVEYEIPKDLPKGFITPFDPLFKKYSAVAGYDWFLLASIAYQESRFKTNLSSWAGAIGLMGLMPRTAASFGATGNQLVNPEINIKVGAGLIARLDDIFKRVSDPQQRIKFILAAYNGGNGHIADAQALARKYGANPYVWDGNVEKYIELKSKPEYYTDSVCKNGYLRGSEVVKYVKQVEKNWSKFKSMHKNKNKHGGKG</sequence>
<dbReference type="Proteomes" id="UP000297861">
    <property type="component" value="Unassembled WGS sequence"/>
</dbReference>
<accession>A0A4Y8KVR5</accession>
<keyword evidence="3" id="KW-0472">Membrane</keyword>
<dbReference type="RefSeq" id="WP_026626660.1">
    <property type="nucleotide sequence ID" value="NZ_AP028867.1"/>
</dbReference>
<dbReference type="Pfam" id="PF01464">
    <property type="entry name" value="SLT"/>
    <property type="match status" value="1"/>
</dbReference>
<dbReference type="SUPFAM" id="SSF53850">
    <property type="entry name" value="Periplasmic binding protein-like II"/>
    <property type="match status" value="1"/>
</dbReference>
<dbReference type="OrthoDB" id="9815002at2"/>